<dbReference type="SUPFAM" id="SSF54928">
    <property type="entry name" value="RNA-binding domain, RBD"/>
    <property type="match status" value="1"/>
</dbReference>
<dbReference type="InParanoid" id="A0A1V8TDH7"/>
<dbReference type="SMART" id="SM00360">
    <property type="entry name" value="RRM"/>
    <property type="match status" value="1"/>
</dbReference>
<sequence length="282" mass="30917">MDRRARPRTTPAPPTWLLQQPVDQRPPVYRPDSPSSSPSTGPGTMDRHFGFRSYHYAATQDTLTDWSTEHEQTAAHAAQHADTSRVASEALPDTNDIISQGDESMNPIVKVDDSVKLVGAIEDTTENKEDSVTDLARDSEVPAAKETSPMQNAVETPADTHSVYIGNLPSAATDEEVQQLFGEHNFLELKSPQDNGAQQPASCAYLVFASLSEARRCIREMHRKQLRDHTLHIAFAEKLPSALVPVPRERIINGSDDKGPRKARIVEAAADPVWVGPPGDLS</sequence>
<evidence type="ECO:0000256" key="1">
    <source>
        <dbReference type="PROSITE-ProRule" id="PRU00176"/>
    </source>
</evidence>
<dbReference type="GO" id="GO:0003723">
    <property type="term" value="F:RNA binding"/>
    <property type="evidence" value="ECO:0007669"/>
    <property type="project" value="UniProtKB-UniRule"/>
</dbReference>
<dbReference type="EMBL" id="NAJO01000010">
    <property type="protein sequence ID" value="OQO09457.1"/>
    <property type="molecule type" value="Genomic_DNA"/>
</dbReference>
<protein>
    <recommendedName>
        <fullName evidence="3">RRM domain-containing protein</fullName>
    </recommendedName>
</protein>
<dbReference type="CDD" id="cd00590">
    <property type="entry name" value="RRM_SF"/>
    <property type="match status" value="1"/>
</dbReference>
<dbReference type="Proteomes" id="UP000192596">
    <property type="component" value="Unassembled WGS sequence"/>
</dbReference>
<dbReference type="InterPro" id="IPR000504">
    <property type="entry name" value="RRM_dom"/>
</dbReference>
<dbReference type="InterPro" id="IPR012677">
    <property type="entry name" value="Nucleotide-bd_a/b_plait_sf"/>
</dbReference>
<accession>A0A1V8TDH7</accession>
<dbReference type="Gene3D" id="3.30.70.330">
    <property type="match status" value="1"/>
</dbReference>
<dbReference type="AlphaFoldDB" id="A0A1V8TDH7"/>
<dbReference type="Pfam" id="PF00076">
    <property type="entry name" value="RRM_1"/>
    <property type="match status" value="1"/>
</dbReference>
<feature type="region of interest" description="Disordered" evidence="2">
    <location>
        <begin position="1"/>
        <end position="48"/>
    </location>
</feature>
<feature type="domain" description="RRM" evidence="3">
    <location>
        <begin position="161"/>
        <end position="238"/>
    </location>
</feature>
<evidence type="ECO:0000259" key="3">
    <source>
        <dbReference type="PROSITE" id="PS50102"/>
    </source>
</evidence>
<comment type="caution">
    <text evidence="4">The sequence shown here is derived from an EMBL/GenBank/DDBJ whole genome shotgun (WGS) entry which is preliminary data.</text>
</comment>
<dbReference type="OrthoDB" id="410044at2759"/>
<dbReference type="InterPro" id="IPR035979">
    <property type="entry name" value="RBD_domain_sf"/>
</dbReference>
<evidence type="ECO:0000313" key="4">
    <source>
        <dbReference type="EMBL" id="OQO09457.1"/>
    </source>
</evidence>
<keyword evidence="1" id="KW-0694">RNA-binding</keyword>
<reference evidence="5" key="1">
    <citation type="submission" date="2017-03" db="EMBL/GenBank/DDBJ databases">
        <title>Genomes of endolithic fungi from Antarctica.</title>
        <authorList>
            <person name="Coleine C."/>
            <person name="Masonjones S."/>
            <person name="Stajich J.E."/>
        </authorList>
    </citation>
    <scope>NUCLEOTIDE SEQUENCE [LARGE SCALE GENOMIC DNA]</scope>
    <source>
        <strain evidence="5">CCFEE 5527</strain>
    </source>
</reference>
<evidence type="ECO:0000256" key="2">
    <source>
        <dbReference type="SAM" id="MobiDB-lite"/>
    </source>
</evidence>
<name>A0A1V8TDH7_9PEZI</name>
<proteinExistence type="predicted"/>
<keyword evidence="5" id="KW-1185">Reference proteome</keyword>
<organism evidence="4 5">
    <name type="scientific">Cryoendolithus antarcticus</name>
    <dbReference type="NCBI Taxonomy" id="1507870"/>
    <lineage>
        <taxon>Eukaryota</taxon>
        <taxon>Fungi</taxon>
        <taxon>Dikarya</taxon>
        <taxon>Ascomycota</taxon>
        <taxon>Pezizomycotina</taxon>
        <taxon>Dothideomycetes</taxon>
        <taxon>Dothideomycetidae</taxon>
        <taxon>Cladosporiales</taxon>
        <taxon>Cladosporiaceae</taxon>
        <taxon>Cryoendolithus</taxon>
    </lineage>
</organism>
<dbReference type="PROSITE" id="PS50102">
    <property type="entry name" value="RRM"/>
    <property type="match status" value="1"/>
</dbReference>
<feature type="compositionally biased region" description="Low complexity" evidence="2">
    <location>
        <begin position="26"/>
        <end position="39"/>
    </location>
</feature>
<gene>
    <name evidence="4" type="ORF">B0A48_04857</name>
</gene>
<evidence type="ECO:0000313" key="5">
    <source>
        <dbReference type="Proteomes" id="UP000192596"/>
    </source>
</evidence>